<dbReference type="Pfam" id="PF02598">
    <property type="entry name" value="Methyltrn_RNA_3"/>
    <property type="match status" value="1"/>
</dbReference>
<name>A0A8D8WG69_9HEMI</name>
<evidence type="ECO:0000256" key="1">
    <source>
        <dbReference type="ARBA" id="ARBA00009841"/>
    </source>
</evidence>
<dbReference type="CDD" id="cd18086">
    <property type="entry name" value="HsC9orf114-like"/>
    <property type="match status" value="1"/>
</dbReference>
<dbReference type="EMBL" id="HBUF01193217">
    <property type="protein sequence ID" value="CAG6659057.1"/>
    <property type="molecule type" value="Transcribed_RNA"/>
</dbReference>
<accession>A0A8D8WG69</accession>
<dbReference type="PANTHER" id="PTHR12150:SF13">
    <property type="entry name" value="METHYLTRANSFERASE C9ORF114-RELATED"/>
    <property type="match status" value="1"/>
</dbReference>
<dbReference type="InterPro" id="IPR029026">
    <property type="entry name" value="tRNA_m1G_MTases_N"/>
</dbReference>
<comment type="similarity">
    <text evidence="1">Belongs to the class IV-like SAM-binding methyltransferase superfamily.</text>
</comment>
<dbReference type="AlphaFoldDB" id="A0A8D8WG69"/>
<feature type="compositionally biased region" description="Basic residues" evidence="2">
    <location>
        <begin position="15"/>
        <end position="25"/>
    </location>
</feature>
<dbReference type="GO" id="GO:0008168">
    <property type="term" value="F:methyltransferase activity"/>
    <property type="evidence" value="ECO:0007669"/>
    <property type="project" value="UniProtKB-KW"/>
</dbReference>
<dbReference type="Gene3D" id="3.40.1280.10">
    <property type="match status" value="1"/>
</dbReference>
<dbReference type="SUPFAM" id="SSF75217">
    <property type="entry name" value="alpha/beta knot"/>
    <property type="match status" value="1"/>
</dbReference>
<organism evidence="3">
    <name type="scientific">Cacopsylla melanoneura</name>
    <dbReference type="NCBI Taxonomy" id="428564"/>
    <lineage>
        <taxon>Eukaryota</taxon>
        <taxon>Metazoa</taxon>
        <taxon>Ecdysozoa</taxon>
        <taxon>Arthropoda</taxon>
        <taxon>Hexapoda</taxon>
        <taxon>Insecta</taxon>
        <taxon>Pterygota</taxon>
        <taxon>Neoptera</taxon>
        <taxon>Paraneoptera</taxon>
        <taxon>Hemiptera</taxon>
        <taxon>Sternorrhyncha</taxon>
        <taxon>Psylloidea</taxon>
        <taxon>Psyllidae</taxon>
        <taxon>Psyllinae</taxon>
        <taxon>Cacopsylla</taxon>
    </lineage>
</organism>
<evidence type="ECO:0000256" key="2">
    <source>
        <dbReference type="SAM" id="MobiDB-lite"/>
    </source>
</evidence>
<reference evidence="3" key="1">
    <citation type="submission" date="2021-05" db="EMBL/GenBank/DDBJ databases">
        <authorList>
            <person name="Alioto T."/>
            <person name="Alioto T."/>
            <person name="Gomez Garrido J."/>
        </authorList>
    </citation>
    <scope>NUCLEOTIDE SEQUENCE</scope>
</reference>
<keyword evidence="3" id="KW-0808">Transferase</keyword>
<protein>
    <submittedName>
        <fullName evidence="3">Methyltransferase C9orf114</fullName>
    </submittedName>
</protein>
<feature type="compositionally biased region" description="Low complexity" evidence="2">
    <location>
        <begin position="33"/>
        <end position="49"/>
    </location>
</feature>
<dbReference type="PANTHER" id="PTHR12150">
    <property type="entry name" value="CLASS IV SAM-BINDING METHYLTRANSFERASE-RELATED"/>
    <property type="match status" value="1"/>
</dbReference>
<dbReference type="InterPro" id="IPR003750">
    <property type="entry name" value="Put_MeTrfase-C9orf114-like"/>
</dbReference>
<dbReference type="InterPro" id="IPR029028">
    <property type="entry name" value="Alpha/beta_knot_MTases"/>
</dbReference>
<feature type="region of interest" description="Disordered" evidence="2">
    <location>
        <begin position="1"/>
        <end position="51"/>
    </location>
</feature>
<sequence length="352" mass="39874">MKSTTTFTKEQQLYKARKKEQRKRKFERELDKAAAQQDKVAKSTESSETLSKEPNFDALKNVQTFSIAIPGSILDNAQSKELRTYLAGQIARTACIYKVDEVVIFYDGCEKQALDREDGISRCCVQFGRILQYLECPQYLRKYIFPIHKDLEYAGLLNPLDAPHHLREEDESLYREGITTSKASEDGTYVEIGLKRPCLIKQRIIPNVRVTLKLLPKNHDDEKRLKGLVVPPSLPRHEGGLYWGYNVRIANSLNEVFTQSPYGKYDYTVGTSDKGAPLESVTVPQYKHGLMMFGGLQGLEAALENDENLEAESVEELVDAYINTCPSQGSRTIRTEEAVLISLARFSQHLPS</sequence>
<proteinExistence type="inferred from homology"/>
<feature type="compositionally biased region" description="Polar residues" evidence="2">
    <location>
        <begin position="1"/>
        <end position="11"/>
    </location>
</feature>
<evidence type="ECO:0000313" key="3">
    <source>
        <dbReference type="EMBL" id="CAG6659057.1"/>
    </source>
</evidence>
<dbReference type="SUPFAM" id="SSF50249">
    <property type="entry name" value="Nucleic acid-binding proteins"/>
    <property type="match status" value="1"/>
</dbReference>
<keyword evidence="3" id="KW-0489">Methyltransferase</keyword>
<dbReference type="InterPro" id="IPR012340">
    <property type="entry name" value="NA-bd_OB-fold"/>
</dbReference>
<dbReference type="Gene3D" id="2.40.50.140">
    <property type="entry name" value="Nucleic acid-binding proteins"/>
    <property type="match status" value="1"/>
</dbReference>
<dbReference type="GO" id="GO:0032259">
    <property type="term" value="P:methylation"/>
    <property type="evidence" value="ECO:0007669"/>
    <property type="project" value="UniProtKB-KW"/>
</dbReference>